<accession>A0ACB8QYX4</accession>
<reference evidence="1" key="1">
    <citation type="submission" date="2021-02" db="EMBL/GenBank/DDBJ databases">
        <authorList>
            <consortium name="DOE Joint Genome Institute"/>
            <person name="Ahrendt S."/>
            <person name="Looney B.P."/>
            <person name="Miyauchi S."/>
            <person name="Morin E."/>
            <person name="Drula E."/>
            <person name="Courty P.E."/>
            <person name="Chicoki N."/>
            <person name="Fauchery L."/>
            <person name="Kohler A."/>
            <person name="Kuo A."/>
            <person name="Labutti K."/>
            <person name="Pangilinan J."/>
            <person name="Lipzen A."/>
            <person name="Riley R."/>
            <person name="Andreopoulos W."/>
            <person name="He G."/>
            <person name="Johnson J."/>
            <person name="Barry K.W."/>
            <person name="Grigoriev I.V."/>
            <person name="Nagy L."/>
            <person name="Hibbett D."/>
            <person name="Henrissat B."/>
            <person name="Matheny P.B."/>
            <person name="Labbe J."/>
            <person name="Martin F."/>
        </authorList>
    </citation>
    <scope>NUCLEOTIDE SEQUENCE</scope>
    <source>
        <strain evidence="1">EC-137</strain>
    </source>
</reference>
<proteinExistence type="predicted"/>
<sequence length="418" mass="45853">MVPLDLFAHTKNPATPLWFSHWDIPLTRVRSLDVTVSAEDATLVRMLAGKEAPALRALSVNGVGVPTTYGLPDPIYAPVLKTVFMRNAFLPVVASSLTSLSLDVRFGGGFITYSPLAIFDILSHSPLLRELRLSQIHSRPQFAAIREPLPLLRLESLNLQDFRYAETVLLFLQKLVFPETTSIYINTMSDQLSRISTVVKLGSCAVLGTAARSIWQGRPCTRMDVDVSQPTLRFYTPVSTTSSNIPDSLHLVPAHTSKFRAEFRTSADCVLSDLRLLAVQVNFSTLAVLSISGSYNSARRVVWQDIFAFLPAITVLHLQNTPAKLVSEAVTSLGMDVGRDAPQLLLPRLELLWFASGSEVSLKNLVIALEERTRLGAGGPRSLRIDVDVLASDADDCATALERLRACVPNITYIGVRS</sequence>
<keyword evidence="2" id="KW-1185">Reference proteome</keyword>
<name>A0ACB8QYX4_9AGAM</name>
<dbReference type="EMBL" id="MU273470">
    <property type="protein sequence ID" value="KAI0036561.1"/>
    <property type="molecule type" value="Genomic_DNA"/>
</dbReference>
<dbReference type="Proteomes" id="UP000814128">
    <property type="component" value="Unassembled WGS sequence"/>
</dbReference>
<evidence type="ECO:0000313" key="1">
    <source>
        <dbReference type="EMBL" id="KAI0036561.1"/>
    </source>
</evidence>
<gene>
    <name evidence="1" type="ORF">K488DRAFT_82002</name>
</gene>
<organism evidence="1 2">
    <name type="scientific">Vararia minispora EC-137</name>
    <dbReference type="NCBI Taxonomy" id="1314806"/>
    <lineage>
        <taxon>Eukaryota</taxon>
        <taxon>Fungi</taxon>
        <taxon>Dikarya</taxon>
        <taxon>Basidiomycota</taxon>
        <taxon>Agaricomycotina</taxon>
        <taxon>Agaricomycetes</taxon>
        <taxon>Russulales</taxon>
        <taxon>Lachnocladiaceae</taxon>
        <taxon>Vararia</taxon>
    </lineage>
</organism>
<comment type="caution">
    <text evidence="1">The sequence shown here is derived from an EMBL/GenBank/DDBJ whole genome shotgun (WGS) entry which is preliminary data.</text>
</comment>
<evidence type="ECO:0000313" key="2">
    <source>
        <dbReference type="Proteomes" id="UP000814128"/>
    </source>
</evidence>
<reference evidence="1" key="2">
    <citation type="journal article" date="2022" name="New Phytol.">
        <title>Evolutionary transition to the ectomycorrhizal habit in the genomes of a hyperdiverse lineage of mushroom-forming fungi.</title>
        <authorList>
            <person name="Looney B."/>
            <person name="Miyauchi S."/>
            <person name="Morin E."/>
            <person name="Drula E."/>
            <person name="Courty P.E."/>
            <person name="Kohler A."/>
            <person name="Kuo A."/>
            <person name="LaButti K."/>
            <person name="Pangilinan J."/>
            <person name="Lipzen A."/>
            <person name="Riley R."/>
            <person name="Andreopoulos W."/>
            <person name="He G."/>
            <person name="Johnson J."/>
            <person name="Nolan M."/>
            <person name="Tritt A."/>
            <person name="Barry K.W."/>
            <person name="Grigoriev I.V."/>
            <person name="Nagy L.G."/>
            <person name="Hibbett D."/>
            <person name="Henrissat B."/>
            <person name="Matheny P.B."/>
            <person name="Labbe J."/>
            <person name="Martin F.M."/>
        </authorList>
    </citation>
    <scope>NUCLEOTIDE SEQUENCE</scope>
    <source>
        <strain evidence="1">EC-137</strain>
    </source>
</reference>
<protein>
    <submittedName>
        <fullName evidence="1">Uncharacterized protein</fullName>
    </submittedName>
</protein>